<proteinExistence type="predicted"/>
<reference evidence="2" key="1">
    <citation type="journal article" date="2018" name="Nat. Plants">
        <title>Whole-genome landscape of Medicago truncatula symbiotic genes.</title>
        <authorList>
            <person name="Pecrix Y."/>
            <person name="Gamas P."/>
            <person name="Carrere S."/>
        </authorList>
    </citation>
    <scope>NUCLEOTIDE SEQUENCE</scope>
    <source>
        <tissue evidence="2">Leaves</tissue>
    </source>
</reference>
<name>A0A396GKX7_MEDTR</name>
<dbReference type="Gramene" id="rna46347">
    <property type="protein sequence ID" value="RHN40224.1"/>
    <property type="gene ID" value="gene46347"/>
</dbReference>
<protein>
    <submittedName>
        <fullName evidence="2">Putative DNAJ-containing protein</fullName>
    </submittedName>
</protein>
<dbReference type="Gene3D" id="1.10.287.110">
    <property type="entry name" value="DnaJ domain"/>
    <property type="match status" value="1"/>
</dbReference>
<dbReference type="CDD" id="cd06257">
    <property type="entry name" value="DnaJ"/>
    <property type="match status" value="1"/>
</dbReference>
<evidence type="ECO:0000259" key="1">
    <source>
        <dbReference type="PROSITE" id="PS50076"/>
    </source>
</evidence>
<dbReference type="InterPro" id="IPR052423">
    <property type="entry name" value="EMIR"/>
</dbReference>
<dbReference type="SMART" id="SM00271">
    <property type="entry name" value="DnaJ"/>
    <property type="match status" value="1"/>
</dbReference>
<dbReference type="Pfam" id="PF00226">
    <property type="entry name" value="DnaJ"/>
    <property type="match status" value="1"/>
</dbReference>
<dbReference type="EMBL" id="PSQE01000008">
    <property type="protein sequence ID" value="RHN40224.1"/>
    <property type="molecule type" value="Genomic_DNA"/>
</dbReference>
<dbReference type="InterPro" id="IPR018253">
    <property type="entry name" value="DnaJ_domain_CS"/>
</dbReference>
<comment type="caution">
    <text evidence="2">The sequence shown here is derived from an EMBL/GenBank/DDBJ whole genome shotgun (WGS) entry which is preliminary data.</text>
</comment>
<dbReference type="PANTHER" id="PTHR44094:SF8">
    <property type="entry name" value="DNAJ HEAT SHOCK N-TERMINAL DOMAIN-CONTAINING PROTEIN-RELATED"/>
    <property type="match status" value="1"/>
</dbReference>
<dbReference type="Pfam" id="PF14308">
    <property type="entry name" value="DnaJ-X"/>
    <property type="match status" value="1"/>
</dbReference>
<dbReference type="InterPro" id="IPR036869">
    <property type="entry name" value="J_dom_sf"/>
</dbReference>
<dbReference type="InterPro" id="IPR026894">
    <property type="entry name" value="DnaJ_X"/>
</dbReference>
<dbReference type="PROSITE" id="PS00636">
    <property type="entry name" value="DNAJ_1"/>
    <property type="match status" value="1"/>
</dbReference>
<dbReference type="PRINTS" id="PR00625">
    <property type="entry name" value="JDOMAIN"/>
</dbReference>
<evidence type="ECO:0000313" key="2">
    <source>
        <dbReference type="EMBL" id="RHN40224.1"/>
    </source>
</evidence>
<dbReference type="PANTHER" id="PTHR44094">
    <property type="entry name" value="DNAJ HEAT SHOCK N-TERMINAL DOMAIN-CONTAINING PROTEIN"/>
    <property type="match status" value="1"/>
</dbReference>
<dbReference type="InterPro" id="IPR001623">
    <property type="entry name" value="DnaJ_domain"/>
</dbReference>
<organism evidence="2">
    <name type="scientific">Medicago truncatula</name>
    <name type="common">Barrel medic</name>
    <name type="synonym">Medicago tribuloides</name>
    <dbReference type="NCBI Taxonomy" id="3880"/>
    <lineage>
        <taxon>Eukaryota</taxon>
        <taxon>Viridiplantae</taxon>
        <taxon>Streptophyta</taxon>
        <taxon>Embryophyta</taxon>
        <taxon>Tracheophyta</taxon>
        <taxon>Spermatophyta</taxon>
        <taxon>Magnoliopsida</taxon>
        <taxon>eudicotyledons</taxon>
        <taxon>Gunneridae</taxon>
        <taxon>Pentapetalae</taxon>
        <taxon>rosids</taxon>
        <taxon>fabids</taxon>
        <taxon>Fabales</taxon>
        <taxon>Fabaceae</taxon>
        <taxon>Papilionoideae</taxon>
        <taxon>50 kb inversion clade</taxon>
        <taxon>NPAAA clade</taxon>
        <taxon>Hologalegina</taxon>
        <taxon>IRL clade</taxon>
        <taxon>Trifolieae</taxon>
        <taxon>Medicago</taxon>
    </lineage>
</organism>
<accession>A0A396GKX7</accession>
<gene>
    <name evidence="2" type="ORF">MtrunA17_Chr8g0352451</name>
</gene>
<dbReference type="SUPFAM" id="SSF46565">
    <property type="entry name" value="Chaperone J-domain"/>
    <property type="match status" value="1"/>
</dbReference>
<dbReference type="AlphaFoldDB" id="A0A396GKX7"/>
<sequence length="405" mass="46065">MSDKEHFSTCLILKFRQRFCHTDPQEIWFISNQSSSQFLQVGNFFHFYFLGCFENLGWNCDLISQKMVKETAYYDTLGVSVDASAADIKKAYYVKARIVHPDKNPGDPKAAENFQLLGEAYQVLSDPEKREAYDKNGKAGVSQDAMMDPTTVFGMLFGSEFFEEYIGKLALASLASIEVEEDSLEPQVRMQKIQEKMKVWQKEREEKLKSVLIDRLQPFVDGREEEFTTWANSEARNLSKAAFGEAMLHTIGYIYTRKAAKELGKDIRFMNVPFLAEWVRDKGHRIKSQVTAASGAVSLIQIQEELKKLNQGENKEENIMKALEDKKDAMINSLWKINVIDIESTLSRVCQAVLKDPSVSKDVLVSRAKALKQLGTIFQGAKDAFRRENSLRQENEKQVEAGSAS</sequence>
<dbReference type="Proteomes" id="UP000265566">
    <property type="component" value="Chromosome 8"/>
</dbReference>
<dbReference type="PROSITE" id="PS50076">
    <property type="entry name" value="DNAJ_2"/>
    <property type="match status" value="1"/>
</dbReference>
<feature type="domain" description="J" evidence="1">
    <location>
        <begin position="72"/>
        <end position="137"/>
    </location>
</feature>